<dbReference type="InterPro" id="IPR003594">
    <property type="entry name" value="HATPase_dom"/>
</dbReference>
<keyword evidence="6" id="KW-0418">Kinase</keyword>
<dbReference type="PROSITE" id="PS50110">
    <property type="entry name" value="RESPONSE_REGULATORY"/>
    <property type="match status" value="2"/>
</dbReference>
<feature type="modified residue" description="4-aspartylphosphate" evidence="8">
    <location>
        <position position="811"/>
    </location>
</feature>
<evidence type="ECO:0000313" key="12">
    <source>
        <dbReference type="EMBL" id="GAA4411896.1"/>
    </source>
</evidence>
<dbReference type="PRINTS" id="PR00344">
    <property type="entry name" value="BCTRLSENSOR"/>
</dbReference>
<dbReference type="InterPro" id="IPR011006">
    <property type="entry name" value="CheY-like_superfamily"/>
</dbReference>
<dbReference type="InterPro" id="IPR029016">
    <property type="entry name" value="GAF-like_dom_sf"/>
</dbReference>
<feature type="compositionally biased region" description="Basic and acidic residues" evidence="9">
    <location>
        <begin position="12"/>
        <end position="21"/>
    </location>
</feature>
<dbReference type="InterPro" id="IPR001789">
    <property type="entry name" value="Sig_transdc_resp-reg_receiver"/>
</dbReference>
<evidence type="ECO:0000256" key="3">
    <source>
        <dbReference type="ARBA" id="ARBA00012438"/>
    </source>
</evidence>
<dbReference type="SMART" id="SM00387">
    <property type="entry name" value="HATPase_c"/>
    <property type="match status" value="1"/>
</dbReference>
<dbReference type="Gene3D" id="1.10.287.130">
    <property type="match status" value="1"/>
</dbReference>
<evidence type="ECO:0000256" key="7">
    <source>
        <dbReference type="ARBA" id="ARBA00023012"/>
    </source>
</evidence>
<evidence type="ECO:0000256" key="6">
    <source>
        <dbReference type="ARBA" id="ARBA00022777"/>
    </source>
</evidence>
<dbReference type="SMART" id="SM00448">
    <property type="entry name" value="REC"/>
    <property type="match status" value="2"/>
</dbReference>
<evidence type="ECO:0000256" key="5">
    <source>
        <dbReference type="ARBA" id="ARBA00022679"/>
    </source>
</evidence>
<dbReference type="CDD" id="cd16922">
    <property type="entry name" value="HATPase_EvgS-ArcB-TorS-like"/>
    <property type="match status" value="1"/>
</dbReference>
<dbReference type="InterPro" id="IPR004358">
    <property type="entry name" value="Sig_transdc_His_kin-like_C"/>
</dbReference>
<keyword evidence="5" id="KW-0808">Transferase</keyword>
<evidence type="ECO:0000256" key="9">
    <source>
        <dbReference type="SAM" id="MobiDB-lite"/>
    </source>
</evidence>
<dbReference type="InterPro" id="IPR036890">
    <property type="entry name" value="HATPase_C_sf"/>
</dbReference>
<evidence type="ECO:0000256" key="8">
    <source>
        <dbReference type="PROSITE-ProRule" id="PRU00169"/>
    </source>
</evidence>
<dbReference type="InterPro" id="IPR005467">
    <property type="entry name" value="His_kinase_dom"/>
</dbReference>
<dbReference type="Pfam" id="PF00072">
    <property type="entry name" value="Response_reg"/>
    <property type="match status" value="2"/>
</dbReference>
<feature type="modified residue" description="4-aspartylphosphate" evidence="8">
    <location>
        <position position="686"/>
    </location>
</feature>
<dbReference type="SUPFAM" id="SSF55781">
    <property type="entry name" value="GAF domain-like"/>
    <property type="match status" value="2"/>
</dbReference>
<evidence type="ECO:0000259" key="10">
    <source>
        <dbReference type="PROSITE" id="PS50109"/>
    </source>
</evidence>
<feature type="region of interest" description="Disordered" evidence="9">
    <location>
        <begin position="879"/>
        <end position="917"/>
    </location>
</feature>
<dbReference type="Pfam" id="PF02518">
    <property type="entry name" value="HATPase_c"/>
    <property type="match status" value="1"/>
</dbReference>
<dbReference type="Pfam" id="PF13185">
    <property type="entry name" value="GAF_2"/>
    <property type="match status" value="2"/>
</dbReference>
<feature type="domain" description="Response regulatory" evidence="11">
    <location>
        <begin position="637"/>
        <end position="750"/>
    </location>
</feature>
<dbReference type="InterPro" id="IPR003661">
    <property type="entry name" value="HisK_dim/P_dom"/>
</dbReference>
<dbReference type="EMBL" id="BAABGM010000024">
    <property type="protein sequence ID" value="GAA4411896.1"/>
    <property type="molecule type" value="Genomic_DNA"/>
</dbReference>
<keyword evidence="13" id="KW-1185">Reference proteome</keyword>
<feature type="domain" description="Histidine kinase" evidence="10">
    <location>
        <begin position="398"/>
        <end position="616"/>
    </location>
</feature>
<comment type="catalytic activity">
    <reaction evidence="1">
        <text>ATP + protein L-histidine = ADP + protein N-phospho-L-histidine.</text>
        <dbReference type="EC" id="2.7.13.3"/>
    </reaction>
</comment>
<dbReference type="SUPFAM" id="SSF47384">
    <property type="entry name" value="Homodimeric domain of signal transducing histidine kinase"/>
    <property type="match status" value="1"/>
</dbReference>
<proteinExistence type="predicted"/>
<dbReference type="Gene3D" id="3.30.565.10">
    <property type="entry name" value="Histidine kinase-like ATPase, C-terminal domain"/>
    <property type="match status" value="1"/>
</dbReference>
<evidence type="ECO:0000259" key="11">
    <source>
        <dbReference type="PROSITE" id="PS50110"/>
    </source>
</evidence>
<feature type="region of interest" description="Disordered" evidence="9">
    <location>
        <begin position="1"/>
        <end position="21"/>
    </location>
</feature>
<dbReference type="InterPro" id="IPR036097">
    <property type="entry name" value="HisK_dim/P_sf"/>
</dbReference>
<keyword evidence="7" id="KW-0902">Two-component regulatory system</keyword>
<sequence>MSQPDGPQQPDRPVEPADPGDARWLADRLAEARDQLAATREILSVLARASSSEDDVFAAIVEHARRLCRAQVAQILLFDGSFYRLVSGTGHSEEYAEYAAQHPVPRSRATLAGRVAMDRRTHQIADVLADPDYDLPGLQRLGGYRSIVGAPMVVDDEVVGVLMAWRTRVESFDENTRALLTTFAEQAALALRNVELFTALQARSAELARKIDELEALAEVGRVVSSTLDPHEVLTTIVEHAVELADADGGSIMEYDEDVHGFRVRTTYGTGEHAREQLRSVQIDLDESLVGRAATRGEPVQVADLSAVDLDPHLRLLHDDGWRSLVAVPLVRPDRIVGALVVRRRTPGTFSDETCEILTAFASQSAIALTNARLHEQLELQRLELVRTSQHKSDFLASMSHELRTPLNAVIGFSEVLLERMFGELNERQADYVGDILDAGRHLLALLNDVLDLSKVEAGRMELEVTSFPTVDAIQGVLALVRERAAQHGVELRFDPATAPEALSADELRFKQVLLNLVGNAVKFTPAGGTVTVSAWAEGPEVLVTVADTGIGVPESERSRIFDSFQQGTRSAASTEGTGLGLTLTRRIVELHGGRMWLESEVGEGSTFGFALPRQAGSVATADPGWSEPAVEDARRSVVVIEDDPSSAELVGVHLAAAGLRPVAVRTGEDGLAAVRALRPTAVVLDIHLPGMDGWDVLSAIKADPAVAATPVVVVSVLPERGRGFALGASDYLVKPVSREGLLSAVWRAVEQRADRAAGRRDVVVIDDDPAALELIRATLEPHGWTVTTCTGGAEALSVIRSIRPSVVLVDLLMPDIDGFAVVDALRADPRTAGTPVVVLTAATLTAHDRRRLQGRIEFVASKGELDLSWLAERLTQVAAGGGRAEPHGQDPHGPDAHGPDSHGPDAHGQHPGGGAP</sequence>
<dbReference type="EC" id="2.7.13.3" evidence="3"/>
<protein>
    <recommendedName>
        <fullName evidence="3">histidine kinase</fullName>
        <ecNumber evidence="3">2.7.13.3</ecNumber>
    </recommendedName>
</protein>
<evidence type="ECO:0000313" key="13">
    <source>
        <dbReference type="Proteomes" id="UP001500945"/>
    </source>
</evidence>
<comment type="caution">
    <text evidence="12">The sequence shown here is derived from an EMBL/GenBank/DDBJ whole genome shotgun (WGS) entry which is preliminary data.</text>
</comment>
<organism evidence="12 13">
    <name type="scientific">Fodinibacter luteus</name>
    <dbReference type="NCBI Taxonomy" id="552064"/>
    <lineage>
        <taxon>Bacteria</taxon>
        <taxon>Bacillati</taxon>
        <taxon>Actinomycetota</taxon>
        <taxon>Actinomycetes</taxon>
        <taxon>Micrococcales</taxon>
        <taxon>Intrasporangiaceae</taxon>
        <taxon>Fodinibacter (ex Wang et al. 2009)</taxon>
    </lineage>
</organism>
<dbReference type="Gene3D" id="3.40.50.2300">
    <property type="match status" value="2"/>
</dbReference>
<dbReference type="InterPro" id="IPR003018">
    <property type="entry name" value="GAF"/>
</dbReference>
<accession>A0ABP8KQ62</accession>
<reference evidence="13" key="1">
    <citation type="journal article" date="2019" name="Int. J. Syst. Evol. Microbiol.">
        <title>The Global Catalogue of Microorganisms (GCM) 10K type strain sequencing project: providing services to taxonomists for standard genome sequencing and annotation.</title>
        <authorList>
            <consortium name="The Broad Institute Genomics Platform"/>
            <consortium name="The Broad Institute Genome Sequencing Center for Infectious Disease"/>
            <person name="Wu L."/>
            <person name="Ma J."/>
        </authorList>
    </citation>
    <scope>NUCLEOTIDE SEQUENCE [LARGE SCALE GENOMIC DNA]</scope>
    <source>
        <strain evidence="13">JCM 17809</strain>
    </source>
</reference>
<dbReference type="Pfam" id="PF00512">
    <property type="entry name" value="HisKA"/>
    <property type="match status" value="1"/>
</dbReference>
<dbReference type="SMART" id="SM00388">
    <property type="entry name" value="HisKA"/>
    <property type="match status" value="1"/>
</dbReference>
<dbReference type="SMART" id="SM00065">
    <property type="entry name" value="GAF"/>
    <property type="match status" value="2"/>
</dbReference>
<dbReference type="PANTHER" id="PTHR43047:SF63">
    <property type="entry name" value="HISTIDINE KINASE"/>
    <property type="match status" value="1"/>
</dbReference>
<dbReference type="PROSITE" id="PS50109">
    <property type="entry name" value="HIS_KIN"/>
    <property type="match status" value="1"/>
</dbReference>
<dbReference type="Proteomes" id="UP001500945">
    <property type="component" value="Unassembled WGS sequence"/>
</dbReference>
<feature type="compositionally biased region" description="Basic and acidic residues" evidence="9">
    <location>
        <begin position="885"/>
        <end position="909"/>
    </location>
</feature>
<dbReference type="SUPFAM" id="SSF52172">
    <property type="entry name" value="CheY-like"/>
    <property type="match status" value="2"/>
</dbReference>
<name>A0ABP8KQ62_9MICO</name>
<gene>
    <name evidence="12" type="ORF">GCM10023168_33180</name>
</gene>
<keyword evidence="4 8" id="KW-0597">Phosphoprotein</keyword>
<dbReference type="CDD" id="cd00082">
    <property type="entry name" value="HisKA"/>
    <property type="match status" value="1"/>
</dbReference>
<evidence type="ECO:0000256" key="4">
    <source>
        <dbReference type="ARBA" id="ARBA00022553"/>
    </source>
</evidence>
<feature type="domain" description="Response regulatory" evidence="11">
    <location>
        <begin position="762"/>
        <end position="874"/>
    </location>
</feature>
<evidence type="ECO:0000256" key="1">
    <source>
        <dbReference type="ARBA" id="ARBA00000085"/>
    </source>
</evidence>
<dbReference type="RefSeq" id="WP_345208022.1">
    <property type="nucleotide sequence ID" value="NZ_BAABGM010000024.1"/>
</dbReference>
<comment type="subcellular location">
    <subcellularLocation>
        <location evidence="2">Cell membrane</location>
    </subcellularLocation>
</comment>
<dbReference type="SUPFAM" id="SSF55874">
    <property type="entry name" value="ATPase domain of HSP90 chaperone/DNA topoisomerase II/histidine kinase"/>
    <property type="match status" value="1"/>
</dbReference>
<dbReference type="PANTHER" id="PTHR43047">
    <property type="entry name" value="TWO-COMPONENT HISTIDINE PROTEIN KINASE"/>
    <property type="match status" value="1"/>
</dbReference>
<dbReference type="Gene3D" id="3.30.450.40">
    <property type="match status" value="2"/>
</dbReference>
<evidence type="ECO:0000256" key="2">
    <source>
        <dbReference type="ARBA" id="ARBA00004236"/>
    </source>
</evidence>